<proteinExistence type="predicted"/>
<dbReference type="AlphaFoldDB" id="A0A0M8N5N4"/>
<reference evidence="2 3" key="1">
    <citation type="submission" date="2015-07" db="EMBL/GenBank/DDBJ databases">
        <title>The genome of the fungus Escovopsis weberi, a specialized disease agent of ant agriculture.</title>
        <authorList>
            <person name="de Man T.J."/>
            <person name="Stajich J.E."/>
            <person name="Kubicek C.P."/>
            <person name="Chenthamara K."/>
            <person name="Atanasova L."/>
            <person name="Druzhinina I.S."/>
            <person name="Birnbaum S."/>
            <person name="Barribeau S.M."/>
            <person name="Teiling C."/>
            <person name="Suen G."/>
            <person name="Currie C."/>
            <person name="Gerardo N.M."/>
        </authorList>
    </citation>
    <scope>NUCLEOTIDE SEQUENCE [LARGE SCALE GENOMIC DNA]</scope>
</reference>
<protein>
    <recommendedName>
        <fullName evidence="1">VOC domain-containing protein</fullName>
    </recommendedName>
</protein>
<organism evidence="2 3">
    <name type="scientific">Escovopsis weberi</name>
    <dbReference type="NCBI Taxonomy" id="150374"/>
    <lineage>
        <taxon>Eukaryota</taxon>
        <taxon>Fungi</taxon>
        <taxon>Dikarya</taxon>
        <taxon>Ascomycota</taxon>
        <taxon>Pezizomycotina</taxon>
        <taxon>Sordariomycetes</taxon>
        <taxon>Hypocreomycetidae</taxon>
        <taxon>Hypocreales</taxon>
        <taxon>Hypocreaceae</taxon>
        <taxon>Escovopsis</taxon>
    </lineage>
</organism>
<dbReference type="OrthoDB" id="10249419at2759"/>
<dbReference type="SUPFAM" id="SSF54593">
    <property type="entry name" value="Glyoxalase/Bleomycin resistance protein/Dihydroxybiphenyl dioxygenase"/>
    <property type="match status" value="1"/>
</dbReference>
<dbReference type="PANTHER" id="PTHR35006:SF2">
    <property type="entry name" value="GLYOXALASE FAMILY PROTEIN (AFU_ORTHOLOGUE AFUA_5G14830)"/>
    <property type="match status" value="1"/>
</dbReference>
<accession>A0A0M8N5N4</accession>
<comment type="caution">
    <text evidence="2">The sequence shown here is derived from an EMBL/GenBank/DDBJ whole genome shotgun (WGS) entry which is preliminary data.</text>
</comment>
<keyword evidence="3" id="KW-1185">Reference proteome</keyword>
<dbReference type="EMBL" id="LGSR01000017">
    <property type="protein sequence ID" value="KOS20401.1"/>
    <property type="molecule type" value="Genomic_DNA"/>
</dbReference>
<dbReference type="Proteomes" id="UP000053831">
    <property type="component" value="Unassembled WGS sequence"/>
</dbReference>
<dbReference type="InterPro" id="IPR029068">
    <property type="entry name" value="Glyas_Bleomycin-R_OHBP_Dase"/>
</dbReference>
<dbReference type="PANTHER" id="PTHR35006">
    <property type="entry name" value="GLYOXALASE FAMILY PROTEIN (AFU_ORTHOLOGUE AFUA_5G14830)"/>
    <property type="match status" value="1"/>
</dbReference>
<dbReference type="PROSITE" id="PS51819">
    <property type="entry name" value="VOC"/>
    <property type="match status" value="1"/>
</dbReference>
<feature type="domain" description="VOC" evidence="1">
    <location>
        <begin position="2"/>
        <end position="126"/>
    </location>
</feature>
<dbReference type="Pfam" id="PF00903">
    <property type="entry name" value="Glyoxalase"/>
    <property type="match status" value="1"/>
</dbReference>
<dbReference type="Gene3D" id="3.10.180.10">
    <property type="entry name" value="2,3-Dihydroxybiphenyl 1,2-Dioxygenase, domain 1"/>
    <property type="match status" value="1"/>
</dbReference>
<evidence type="ECO:0000313" key="2">
    <source>
        <dbReference type="EMBL" id="KOS20401.1"/>
    </source>
</evidence>
<evidence type="ECO:0000313" key="3">
    <source>
        <dbReference type="Proteomes" id="UP000053831"/>
    </source>
</evidence>
<dbReference type="STRING" id="150374.A0A0M8N5N4"/>
<sequence length="132" mass="14211">MTIDHMTLNVPVGLFQECLDFYAAALQPLGYTVRRQLAKHVIGLGYNTIMKDAANFFIVGVEEAPNHKMHLAFTAPDREAVAAFHAAAVAAGGKDNGEPGSRAYHPFYFGSFVHDPAGNNIEAVCHKPPASS</sequence>
<evidence type="ECO:0000259" key="1">
    <source>
        <dbReference type="PROSITE" id="PS51819"/>
    </source>
</evidence>
<name>A0A0M8N5N4_ESCWE</name>
<gene>
    <name evidence="2" type="ORF">ESCO_005282</name>
</gene>
<dbReference type="InterPro" id="IPR037523">
    <property type="entry name" value="VOC_core"/>
</dbReference>
<dbReference type="InterPro" id="IPR004360">
    <property type="entry name" value="Glyas_Fos-R_dOase_dom"/>
</dbReference>